<keyword evidence="3" id="KW-1185">Reference proteome</keyword>
<name>A0AAN7AAF6_9PEZI</name>
<keyword evidence="1" id="KW-1133">Transmembrane helix</keyword>
<dbReference type="EMBL" id="MU866140">
    <property type="protein sequence ID" value="KAK4178387.1"/>
    <property type="molecule type" value="Genomic_DNA"/>
</dbReference>
<gene>
    <name evidence="2" type="ORF">QBC36DRAFT_325004</name>
</gene>
<evidence type="ECO:0008006" key="4">
    <source>
        <dbReference type="Google" id="ProtNLM"/>
    </source>
</evidence>
<accession>A0AAN7AAF6</accession>
<feature type="transmembrane region" description="Helical" evidence="1">
    <location>
        <begin position="37"/>
        <end position="58"/>
    </location>
</feature>
<comment type="caution">
    <text evidence="2">The sequence shown here is derived from an EMBL/GenBank/DDBJ whole genome shotgun (WGS) entry which is preliminary data.</text>
</comment>
<feature type="transmembrane region" description="Helical" evidence="1">
    <location>
        <begin position="106"/>
        <end position="123"/>
    </location>
</feature>
<evidence type="ECO:0000313" key="3">
    <source>
        <dbReference type="Proteomes" id="UP001302321"/>
    </source>
</evidence>
<feature type="transmembrane region" description="Helical" evidence="1">
    <location>
        <begin position="65"/>
        <end position="86"/>
    </location>
</feature>
<sequence>MTGQQQQHCGRGRVSDSGMSREMYMSPRHHSHARSCFGPVDFICLCTIFLAVHFFAFLAYRKVNFFIIFFLGYYQYPIFFSIPFSLGLDMHLARGALLVAGARRELFYILGLLHLGIFEKRGGRKEERGKNKRFVRLGLG</sequence>
<dbReference type="AlphaFoldDB" id="A0AAN7AAF6"/>
<dbReference type="Proteomes" id="UP001302321">
    <property type="component" value="Unassembled WGS sequence"/>
</dbReference>
<keyword evidence="1" id="KW-0472">Membrane</keyword>
<protein>
    <recommendedName>
        <fullName evidence="4">Transmembrane protein</fullName>
    </recommendedName>
</protein>
<evidence type="ECO:0000256" key="1">
    <source>
        <dbReference type="SAM" id="Phobius"/>
    </source>
</evidence>
<reference evidence="2" key="2">
    <citation type="submission" date="2023-05" db="EMBL/GenBank/DDBJ databases">
        <authorList>
            <consortium name="Lawrence Berkeley National Laboratory"/>
            <person name="Steindorff A."/>
            <person name="Hensen N."/>
            <person name="Bonometti L."/>
            <person name="Westerberg I."/>
            <person name="Brannstrom I.O."/>
            <person name="Guillou S."/>
            <person name="Cros-Aarteil S."/>
            <person name="Calhoun S."/>
            <person name="Haridas S."/>
            <person name="Kuo A."/>
            <person name="Mondo S."/>
            <person name="Pangilinan J."/>
            <person name="Riley R."/>
            <person name="Labutti K."/>
            <person name="Andreopoulos B."/>
            <person name="Lipzen A."/>
            <person name="Chen C."/>
            <person name="Yanf M."/>
            <person name="Daum C."/>
            <person name="Ng V."/>
            <person name="Clum A."/>
            <person name="Ohm R."/>
            <person name="Martin F."/>
            <person name="Silar P."/>
            <person name="Natvig D."/>
            <person name="Lalanne C."/>
            <person name="Gautier V."/>
            <person name="Ament-Velasquez S.L."/>
            <person name="Kruys A."/>
            <person name="Hutchinson M.I."/>
            <person name="Powell A.J."/>
            <person name="Barry K."/>
            <person name="Miller A.N."/>
            <person name="Grigoriev I.V."/>
            <person name="Debuchy R."/>
            <person name="Gladieux P."/>
            <person name="Thoren M.H."/>
            <person name="Johannesson H."/>
        </authorList>
    </citation>
    <scope>NUCLEOTIDE SEQUENCE</scope>
    <source>
        <strain evidence="2">CBS 892.96</strain>
    </source>
</reference>
<evidence type="ECO:0000313" key="2">
    <source>
        <dbReference type="EMBL" id="KAK4178387.1"/>
    </source>
</evidence>
<organism evidence="2 3">
    <name type="scientific">Triangularia setosa</name>
    <dbReference type="NCBI Taxonomy" id="2587417"/>
    <lineage>
        <taxon>Eukaryota</taxon>
        <taxon>Fungi</taxon>
        <taxon>Dikarya</taxon>
        <taxon>Ascomycota</taxon>
        <taxon>Pezizomycotina</taxon>
        <taxon>Sordariomycetes</taxon>
        <taxon>Sordariomycetidae</taxon>
        <taxon>Sordariales</taxon>
        <taxon>Podosporaceae</taxon>
        <taxon>Triangularia</taxon>
    </lineage>
</organism>
<keyword evidence="1" id="KW-0812">Transmembrane</keyword>
<proteinExistence type="predicted"/>
<reference evidence="2" key="1">
    <citation type="journal article" date="2023" name="Mol. Phylogenet. Evol.">
        <title>Genome-scale phylogeny and comparative genomics of the fungal order Sordariales.</title>
        <authorList>
            <person name="Hensen N."/>
            <person name="Bonometti L."/>
            <person name="Westerberg I."/>
            <person name="Brannstrom I.O."/>
            <person name="Guillou S."/>
            <person name="Cros-Aarteil S."/>
            <person name="Calhoun S."/>
            <person name="Haridas S."/>
            <person name="Kuo A."/>
            <person name="Mondo S."/>
            <person name="Pangilinan J."/>
            <person name="Riley R."/>
            <person name="LaButti K."/>
            <person name="Andreopoulos B."/>
            <person name="Lipzen A."/>
            <person name="Chen C."/>
            <person name="Yan M."/>
            <person name="Daum C."/>
            <person name="Ng V."/>
            <person name="Clum A."/>
            <person name="Steindorff A."/>
            <person name="Ohm R.A."/>
            <person name="Martin F."/>
            <person name="Silar P."/>
            <person name="Natvig D.O."/>
            <person name="Lalanne C."/>
            <person name="Gautier V."/>
            <person name="Ament-Velasquez S.L."/>
            <person name="Kruys A."/>
            <person name="Hutchinson M.I."/>
            <person name="Powell A.J."/>
            <person name="Barry K."/>
            <person name="Miller A.N."/>
            <person name="Grigoriev I.V."/>
            <person name="Debuchy R."/>
            <person name="Gladieux P."/>
            <person name="Hiltunen Thoren M."/>
            <person name="Johannesson H."/>
        </authorList>
    </citation>
    <scope>NUCLEOTIDE SEQUENCE</scope>
    <source>
        <strain evidence="2">CBS 892.96</strain>
    </source>
</reference>